<gene>
    <name evidence="1" type="ORF">BaRGS_00014634</name>
</gene>
<name>A0ABD0L4E6_9CAEN</name>
<dbReference type="AlphaFoldDB" id="A0ABD0L4E6"/>
<dbReference type="Proteomes" id="UP001519460">
    <property type="component" value="Unassembled WGS sequence"/>
</dbReference>
<keyword evidence="2" id="KW-1185">Reference proteome</keyword>
<evidence type="ECO:0000313" key="2">
    <source>
        <dbReference type="Proteomes" id="UP001519460"/>
    </source>
</evidence>
<evidence type="ECO:0000313" key="1">
    <source>
        <dbReference type="EMBL" id="KAK7494161.1"/>
    </source>
</evidence>
<protein>
    <submittedName>
        <fullName evidence="1">Uncharacterized protein</fullName>
    </submittedName>
</protein>
<accession>A0ABD0L4E6</accession>
<organism evidence="1 2">
    <name type="scientific">Batillaria attramentaria</name>
    <dbReference type="NCBI Taxonomy" id="370345"/>
    <lineage>
        <taxon>Eukaryota</taxon>
        <taxon>Metazoa</taxon>
        <taxon>Spiralia</taxon>
        <taxon>Lophotrochozoa</taxon>
        <taxon>Mollusca</taxon>
        <taxon>Gastropoda</taxon>
        <taxon>Caenogastropoda</taxon>
        <taxon>Sorbeoconcha</taxon>
        <taxon>Cerithioidea</taxon>
        <taxon>Batillariidae</taxon>
        <taxon>Batillaria</taxon>
    </lineage>
</organism>
<sequence>MSNGHFTQEDVLILRFYPRLPLLISTVDYCTRGARWQAARISPGWKQRSNTGGEWSQSARLYQQHDPHTVSSHQWSPNRSPGGYTPYQSFLSVFLRNAPIPFFF</sequence>
<proteinExistence type="predicted"/>
<comment type="caution">
    <text evidence="1">The sequence shown here is derived from an EMBL/GenBank/DDBJ whole genome shotgun (WGS) entry which is preliminary data.</text>
</comment>
<dbReference type="EMBL" id="JACVVK020000086">
    <property type="protein sequence ID" value="KAK7494161.1"/>
    <property type="molecule type" value="Genomic_DNA"/>
</dbReference>
<reference evidence="1 2" key="1">
    <citation type="journal article" date="2023" name="Sci. Data">
        <title>Genome assembly of the Korean intertidal mud-creeper Batillaria attramentaria.</title>
        <authorList>
            <person name="Patra A.K."/>
            <person name="Ho P.T."/>
            <person name="Jun S."/>
            <person name="Lee S.J."/>
            <person name="Kim Y."/>
            <person name="Won Y.J."/>
        </authorList>
    </citation>
    <scope>NUCLEOTIDE SEQUENCE [LARGE SCALE GENOMIC DNA]</scope>
    <source>
        <strain evidence="1">Wonlab-2016</strain>
    </source>
</reference>